<keyword evidence="11" id="KW-1185">Reference proteome</keyword>
<reference evidence="10" key="1">
    <citation type="submission" date="2020-12" db="EMBL/GenBank/DDBJ databases">
        <title>Geomonas sp. Red875, isolated from river sediment.</title>
        <authorList>
            <person name="Xu Z."/>
            <person name="Zhang Z."/>
            <person name="Masuda Y."/>
            <person name="Itoh H."/>
            <person name="Senoo K."/>
        </authorList>
    </citation>
    <scope>NUCLEOTIDE SEQUENCE</scope>
    <source>
        <strain evidence="10">Red875</strain>
    </source>
</reference>
<accession>A0A8J7SA04</accession>
<dbReference type="Proteomes" id="UP000636888">
    <property type="component" value="Unassembled WGS sequence"/>
</dbReference>
<evidence type="ECO:0000313" key="10">
    <source>
        <dbReference type="EMBL" id="MBJ6727131.1"/>
    </source>
</evidence>
<evidence type="ECO:0000313" key="11">
    <source>
        <dbReference type="Proteomes" id="UP000636888"/>
    </source>
</evidence>
<dbReference type="GO" id="GO:0005737">
    <property type="term" value="C:cytoplasm"/>
    <property type="evidence" value="ECO:0007669"/>
    <property type="project" value="UniProtKB-SubCell"/>
</dbReference>
<evidence type="ECO:0000256" key="6">
    <source>
        <dbReference type="ARBA" id="ARBA00043072"/>
    </source>
</evidence>
<dbReference type="InterPro" id="IPR000297">
    <property type="entry name" value="PPIase_PpiC"/>
</dbReference>
<dbReference type="Pfam" id="PF13616">
    <property type="entry name" value="Rotamase_3"/>
    <property type="match status" value="1"/>
</dbReference>
<evidence type="ECO:0000256" key="4">
    <source>
        <dbReference type="ARBA" id="ARBA00040926"/>
    </source>
</evidence>
<proteinExistence type="inferred from homology"/>
<dbReference type="SUPFAM" id="SSF54534">
    <property type="entry name" value="FKBP-like"/>
    <property type="match status" value="1"/>
</dbReference>
<protein>
    <recommendedName>
        <fullName evidence="4">Peptidyl-prolyl cis-trans isomerase C</fullName>
    </recommendedName>
    <alternativeName>
        <fullName evidence="6">Parvulin</fullName>
    </alternativeName>
    <alternativeName>
        <fullName evidence="5">Rotamase C</fullName>
    </alternativeName>
</protein>
<comment type="subcellular location">
    <subcellularLocation>
        <location evidence="1">Cytoplasm</location>
    </subcellularLocation>
</comment>
<dbReference type="Gene3D" id="3.10.50.40">
    <property type="match status" value="1"/>
</dbReference>
<keyword evidence="8 10" id="KW-0413">Isomerase</keyword>
<dbReference type="InterPro" id="IPR046357">
    <property type="entry name" value="PPIase_dom_sf"/>
</dbReference>
<gene>
    <name evidence="10" type="ORF">JFN93_20665</name>
</gene>
<keyword evidence="3" id="KW-0963">Cytoplasm</keyword>
<dbReference type="InterPro" id="IPR023058">
    <property type="entry name" value="PPIase_PpiC_CS"/>
</dbReference>
<dbReference type="PROSITE" id="PS01096">
    <property type="entry name" value="PPIC_PPIASE_1"/>
    <property type="match status" value="1"/>
</dbReference>
<dbReference type="AlphaFoldDB" id="A0A8J7SA04"/>
<dbReference type="PANTHER" id="PTHR43629:SF2">
    <property type="entry name" value="RHODANESE-LIKE_PPIC DOMAIN-CONTAINING PROTEIN 12, CHLOROPLASTIC"/>
    <property type="match status" value="1"/>
</dbReference>
<evidence type="ECO:0000256" key="3">
    <source>
        <dbReference type="ARBA" id="ARBA00022490"/>
    </source>
</evidence>
<comment type="function">
    <text evidence="7">PPIases accelerate the folding of proteins. It prefers amino acid residues with hydrophobic side chains like leucine and phenylalanine in the P1 position of the peptides substrates.</text>
</comment>
<evidence type="ECO:0000256" key="8">
    <source>
        <dbReference type="PROSITE-ProRule" id="PRU00278"/>
    </source>
</evidence>
<keyword evidence="8" id="KW-0697">Rotamase</keyword>
<evidence type="ECO:0000259" key="9">
    <source>
        <dbReference type="PROSITE" id="PS50198"/>
    </source>
</evidence>
<dbReference type="InterPro" id="IPR052204">
    <property type="entry name" value="PpiC/parvulin_rotamase"/>
</dbReference>
<dbReference type="EMBL" id="JAEMHM010000020">
    <property type="protein sequence ID" value="MBJ6727131.1"/>
    <property type="molecule type" value="Genomic_DNA"/>
</dbReference>
<name>A0A8J7SA04_9BACT</name>
<dbReference type="GO" id="GO:0003755">
    <property type="term" value="F:peptidyl-prolyl cis-trans isomerase activity"/>
    <property type="evidence" value="ECO:0007669"/>
    <property type="project" value="UniProtKB-KW"/>
</dbReference>
<evidence type="ECO:0000256" key="2">
    <source>
        <dbReference type="ARBA" id="ARBA00007656"/>
    </source>
</evidence>
<dbReference type="PROSITE" id="PS50198">
    <property type="entry name" value="PPIC_PPIASE_2"/>
    <property type="match status" value="1"/>
</dbReference>
<evidence type="ECO:0000256" key="7">
    <source>
        <dbReference type="ARBA" id="ARBA00046231"/>
    </source>
</evidence>
<sequence length="93" mass="10363">MAKTATARHILVSSKEECEKLKSEIEAGADFADVARLNSSCPSRMRGGDLGAFFQGQMVKEFDDVVFSAELNKVHGPVQTEFGYHLIEITKRW</sequence>
<dbReference type="PANTHER" id="PTHR43629">
    <property type="entry name" value="PEPTIDYL-PROLYL CIS-TRANS ISOMERASE"/>
    <property type="match status" value="1"/>
</dbReference>
<organism evidence="10 11">
    <name type="scientific">Geomesophilobacter sediminis</name>
    <dbReference type="NCBI Taxonomy" id="2798584"/>
    <lineage>
        <taxon>Bacteria</taxon>
        <taxon>Pseudomonadati</taxon>
        <taxon>Thermodesulfobacteriota</taxon>
        <taxon>Desulfuromonadia</taxon>
        <taxon>Geobacterales</taxon>
        <taxon>Geobacteraceae</taxon>
        <taxon>Geomesophilobacter</taxon>
    </lineage>
</organism>
<evidence type="ECO:0000256" key="5">
    <source>
        <dbReference type="ARBA" id="ARBA00041926"/>
    </source>
</evidence>
<evidence type="ECO:0000256" key="1">
    <source>
        <dbReference type="ARBA" id="ARBA00004496"/>
    </source>
</evidence>
<comment type="similarity">
    <text evidence="2">Belongs to the PpiC/parvulin rotamase family.</text>
</comment>
<comment type="caution">
    <text evidence="10">The sequence shown here is derived from an EMBL/GenBank/DDBJ whole genome shotgun (WGS) entry which is preliminary data.</text>
</comment>
<dbReference type="RefSeq" id="WP_199386043.1">
    <property type="nucleotide sequence ID" value="NZ_JAEMHM010000020.1"/>
</dbReference>
<feature type="domain" description="PpiC" evidence="9">
    <location>
        <begin position="2"/>
        <end position="91"/>
    </location>
</feature>